<gene>
    <name evidence="2" type="ORF">CLV34_3131</name>
</gene>
<keyword evidence="3" id="KW-1185">Reference proteome</keyword>
<evidence type="ECO:0000313" key="2">
    <source>
        <dbReference type="EMBL" id="PJI84884.1"/>
    </source>
</evidence>
<dbReference type="RefSeq" id="WP_211289488.1">
    <property type="nucleotide sequence ID" value="NZ_PGTZ01000013.1"/>
</dbReference>
<dbReference type="InterPro" id="IPR041698">
    <property type="entry name" value="Methyltransf_25"/>
</dbReference>
<comment type="caution">
    <text evidence="2">The sequence shown here is derived from an EMBL/GenBank/DDBJ whole genome shotgun (WGS) entry which is preliminary data.</text>
</comment>
<reference evidence="2 3" key="1">
    <citation type="submission" date="2017-11" db="EMBL/GenBank/DDBJ databases">
        <title>Genomic Encyclopedia of Archaeal and Bacterial Type Strains, Phase II (KMG-II): From Individual Species to Whole Genera.</title>
        <authorList>
            <person name="Goeker M."/>
        </authorList>
    </citation>
    <scope>NUCLEOTIDE SEQUENCE [LARGE SCALE GENOMIC DNA]</scope>
    <source>
        <strain evidence="2 3">DSM 22413</strain>
    </source>
</reference>
<sequence length="249" mass="25530">MTAQPVGFVDGGITGRVDDGIDRDLDRARTAASFGGGGAHPYAAALRAGGGELRVVRHATSTSRAVLHDVARYLAPADAADREVLRRTRGAVLDVGCGPARAVRAAADLGRPALGVDVSPDAVALARSQGLPVLCRSVFDPIPRTGAWGAVLLLDGNVGIGGDVTALLARCAELVGPGGRVVVEADPDPGHDDAFDAVAVDAAGRTSAPFAWAEAGLRTIGRRASGVGLRPALEWHRDGRSFVALERGR</sequence>
<dbReference type="Proteomes" id="UP000231586">
    <property type="component" value="Unassembled WGS sequence"/>
</dbReference>
<feature type="domain" description="Methyltransferase" evidence="1">
    <location>
        <begin position="92"/>
        <end position="179"/>
    </location>
</feature>
<name>A0A2M8W1T8_9MICO</name>
<dbReference type="Gene3D" id="3.40.50.150">
    <property type="entry name" value="Vaccinia Virus protein VP39"/>
    <property type="match status" value="1"/>
</dbReference>
<dbReference type="CDD" id="cd02440">
    <property type="entry name" value="AdoMet_MTases"/>
    <property type="match status" value="1"/>
</dbReference>
<keyword evidence="2" id="KW-0489">Methyltransferase</keyword>
<dbReference type="EMBL" id="PGTZ01000013">
    <property type="protein sequence ID" value="PJI84884.1"/>
    <property type="molecule type" value="Genomic_DNA"/>
</dbReference>
<proteinExistence type="predicted"/>
<evidence type="ECO:0000313" key="3">
    <source>
        <dbReference type="Proteomes" id="UP000231586"/>
    </source>
</evidence>
<dbReference type="GO" id="GO:0008168">
    <property type="term" value="F:methyltransferase activity"/>
    <property type="evidence" value="ECO:0007669"/>
    <property type="project" value="UniProtKB-KW"/>
</dbReference>
<dbReference type="GO" id="GO:0032259">
    <property type="term" value="P:methylation"/>
    <property type="evidence" value="ECO:0007669"/>
    <property type="project" value="UniProtKB-KW"/>
</dbReference>
<organism evidence="2 3">
    <name type="scientific">Luteimicrobium subarcticum</name>
    <dbReference type="NCBI Taxonomy" id="620910"/>
    <lineage>
        <taxon>Bacteria</taxon>
        <taxon>Bacillati</taxon>
        <taxon>Actinomycetota</taxon>
        <taxon>Actinomycetes</taxon>
        <taxon>Micrococcales</taxon>
        <taxon>Luteimicrobium</taxon>
    </lineage>
</organism>
<protein>
    <submittedName>
        <fullName evidence="2">Methyltransferase family protein</fullName>
    </submittedName>
</protein>
<keyword evidence="2" id="KW-0808">Transferase</keyword>
<dbReference type="Pfam" id="PF13649">
    <property type="entry name" value="Methyltransf_25"/>
    <property type="match status" value="1"/>
</dbReference>
<dbReference type="InterPro" id="IPR029063">
    <property type="entry name" value="SAM-dependent_MTases_sf"/>
</dbReference>
<dbReference type="SUPFAM" id="SSF53335">
    <property type="entry name" value="S-adenosyl-L-methionine-dependent methyltransferases"/>
    <property type="match status" value="1"/>
</dbReference>
<evidence type="ECO:0000259" key="1">
    <source>
        <dbReference type="Pfam" id="PF13649"/>
    </source>
</evidence>
<dbReference type="AlphaFoldDB" id="A0A2M8W1T8"/>
<accession>A0A2M8W1T8</accession>